<dbReference type="InterPro" id="IPR036397">
    <property type="entry name" value="RNaseH_sf"/>
</dbReference>
<dbReference type="PANTHER" id="PTHR19303:SF74">
    <property type="entry name" value="POGO TRANSPOSABLE ELEMENT WITH KRAB DOMAIN"/>
    <property type="match status" value="1"/>
</dbReference>
<keyword evidence="1" id="KW-0812">Transmembrane</keyword>
<gene>
    <name evidence="3" type="ORF">HHI36_008567</name>
</gene>
<reference evidence="3 4" key="1">
    <citation type="journal article" date="2021" name="BMC Biol.">
        <title>Horizontally acquired antibacterial genes associated with adaptive radiation of ladybird beetles.</title>
        <authorList>
            <person name="Li H.S."/>
            <person name="Tang X.F."/>
            <person name="Huang Y.H."/>
            <person name="Xu Z.Y."/>
            <person name="Chen M.L."/>
            <person name="Du X.Y."/>
            <person name="Qiu B.Y."/>
            <person name="Chen P.T."/>
            <person name="Zhang W."/>
            <person name="Slipinski A."/>
            <person name="Escalona H.E."/>
            <person name="Waterhouse R.M."/>
            <person name="Zwick A."/>
            <person name="Pang H."/>
        </authorList>
    </citation>
    <scope>NUCLEOTIDE SEQUENCE [LARGE SCALE GENOMIC DNA]</scope>
    <source>
        <strain evidence="3">SYSU2018</strain>
    </source>
</reference>
<dbReference type="Gene3D" id="3.30.420.10">
    <property type="entry name" value="Ribonuclease H-like superfamily/Ribonuclease H"/>
    <property type="match status" value="1"/>
</dbReference>
<accession>A0ABD2MTR4</accession>
<dbReference type="AlphaFoldDB" id="A0ABD2MTR4"/>
<feature type="transmembrane region" description="Helical" evidence="1">
    <location>
        <begin position="31"/>
        <end position="50"/>
    </location>
</feature>
<proteinExistence type="predicted"/>
<dbReference type="Pfam" id="PF03184">
    <property type="entry name" value="DDE_1"/>
    <property type="match status" value="1"/>
</dbReference>
<feature type="domain" description="DDE-1" evidence="2">
    <location>
        <begin position="30"/>
        <end position="164"/>
    </location>
</feature>
<evidence type="ECO:0000259" key="2">
    <source>
        <dbReference type="Pfam" id="PF03184"/>
    </source>
</evidence>
<keyword evidence="4" id="KW-1185">Reference proteome</keyword>
<evidence type="ECO:0000313" key="3">
    <source>
        <dbReference type="EMBL" id="KAL3269501.1"/>
    </source>
</evidence>
<dbReference type="PANTHER" id="PTHR19303">
    <property type="entry name" value="TRANSPOSON"/>
    <property type="match status" value="1"/>
</dbReference>
<protein>
    <recommendedName>
        <fullName evidence="2">DDE-1 domain-containing protein</fullName>
    </recommendedName>
</protein>
<organism evidence="3 4">
    <name type="scientific">Cryptolaemus montrouzieri</name>
    <dbReference type="NCBI Taxonomy" id="559131"/>
    <lineage>
        <taxon>Eukaryota</taxon>
        <taxon>Metazoa</taxon>
        <taxon>Ecdysozoa</taxon>
        <taxon>Arthropoda</taxon>
        <taxon>Hexapoda</taxon>
        <taxon>Insecta</taxon>
        <taxon>Pterygota</taxon>
        <taxon>Neoptera</taxon>
        <taxon>Endopterygota</taxon>
        <taxon>Coleoptera</taxon>
        <taxon>Polyphaga</taxon>
        <taxon>Cucujiformia</taxon>
        <taxon>Coccinelloidea</taxon>
        <taxon>Coccinellidae</taxon>
        <taxon>Scymninae</taxon>
        <taxon>Scymnini</taxon>
        <taxon>Cryptolaemus</taxon>
    </lineage>
</organism>
<comment type="caution">
    <text evidence="3">The sequence shown here is derived from an EMBL/GenBank/DDBJ whole genome shotgun (WGS) entry which is preliminary data.</text>
</comment>
<dbReference type="Proteomes" id="UP001516400">
    <property type="component" value="Unassembled WGS sequence"/>
</dbReference>
<keyword evidence="1" id="KW-1133">Transmembrane helix</keyword>
<sequence length="310" mass="34581">MTTVQNPGKILATKGQKRVGSITSWERGKNITLMFVMNAAGGFIPPMFIYPRKKMTPLLEKDGPSGALYKCSDNGWINESLFLEWLAHFKKHAKPSMDEPVLLISDNHASHSSLPVYEFCKSNYIHMLSLLPHTSHRMQPLDVSFFGPLKTAYKKECDLYMKSNRLEHITPCDVASLVRKSYITVASINKAESGFRATGIFPINPQVFSEEDFMAAEILQSHSIVVCNESITISTCDIEQDSNVIPSTSKQLDLSAVSESEQIVISSPTSKAKEPSDPPSNVQLSDFIKLSKKTLKLKRNSAERSSMLLY</sequence>
<name>A0ABD2MTR4_9CUCU</name>
<dbReference type="InterPro" id="IPR004875">
    <property type="entry name" value="DDE_SF_endonuclease_dom"/>
</dbReference>
<dbReference type="EMBL" id="JABFTP020000021">
    <property type="protein sequence ID" value="KAL3269501.1"/>
    <property type="molecule type" value="Genomic_DNA"/>
</dbReference>
<evidence type="ECO:0000313" key="4">
    <source>
        <dbReference type="Proteomes" id="UP001516400"/>
    </source>
</evidence>
<evidence type="ECO:0000256" key="1">
    <source>
        <dbReference type="SAM" id="Phobius"/>
    </source>
</evidence>
<keyword evidence="1" id="KW-0472">Membrane</keyword>
<dbReference type="InterPro" id="IPR050863">
    <property type="entry name" value="CenT-Element_Derived"/>
</dbReference>